<keyword evidence="3 15" id="KW-0547">Nucleotide-binding</keyword>
<dbReference type="PANTHER" id="PTHR47964:SF1">
    <property type="entry name" value="ATP-DEPENDENT DNA HELICASE HOMOLOG RECG, CHLOROPLASTIC"/>
    <property type="match status" value="1"/>
</dbReference>
<keyword evidence="4 15" id="KW-0227">DNA damage</keyword>
<keyword evidence="10 15" id="KW-0234">DNA repair</keyword>
<evidence type="ECO:0000256" key="12">
    <source>
        <dbReference type="ARBA" id="ARBA00034617"/>
    </source>
</evidence>
<dbReference type="SMART" id="SM00490">
    <property type="entry name" value="HELICc"/>
    <property type="match status" value="1"/>
</dbReference>
<dbReference type="InterPro" id="IPR001650">
    <property type="entry name" value="Helicase_C-like"/>
</dbReference>
<feature type="domain" description="Helicase ATP-binding" evidence="16">
    <location>
        <begin position="278"/>
        <end position="439"/>
    </location>
</feature>
<dbReference type="EMBL" id="FORR01000014">
    <property type="protein sequence ID" value="SFJ61492.1"/>
    <property type="molecule type" value="Genomic_DNA"/>
</dbReference>
<accession>A0A1I3STC5</accession>
<keyword evidence="11" id="KW-0413">Isomerase</keyword>
<dbReference type="PROSITE" id="PS51194">
    <property type="entry name" value="HELICASE_CTER"/>
    <property type="match status" value="1"/>
</dbReference>
<dbReference type="GO" id="GO:0006310">
    <property type="term" value="P:DNA recombination"/>
    <property type="evidence" value="ECO:0007669"/>
    <property type="project" value="UniProtKB-UniRule"/>
</dbReference>
<dbReference type="SMART" id="SM00487">
    <property type="entry name" value="DEXDc"/>
    <property type="match status" value="1"/>
</dbReference>
<dbReference type="CDD" id="cd04488">
    <property type="entry name" value="RecG_wedge_OBF"/>
    <property type="match status" value="1"/>
</dbReference>
<keyword evidence="9 15" id="KW-0233">DNA recombination</keyword>
<feature type="domain" description="Helicase C-terminal" evidence="17">
    <location>
        <begin position="461"/>
        <end position="617"/>
    </location>
</feature>
<dbReference type="GO" id="GO:0016887">
    <property type="term" value="F:ATP hydrolysis activity"/>
    <property type="evidence" value="ECO:0007669"/>
    <property type="project" value="RHEA"/>
</dbReference>
<name>A0A1I3STC5_9BACL</name>
<evidence type="ECO:0000256" key="14">
    <source>
        <dbReference type="ARBA" id="ARBA00048988"/>
    </source>
</evidence>
<evidence type="ECO:0000313" key="19">
    <source>
        <dbReference type="Proteomes" id="UP000199545"/>
    </source>
</evidence>
<keyword evidence="6 15" id="KW-0347">Helicase</keyword>
<dbReference type="InterPro" id="IPR004609">
    <property type="entry name" value="ATP-dep_DNA_helicase_RecG"/>
</dbReference>
<dbReference type="PROSITE" id="PS51192">
    <property type="entry name" value="HELICASE_ATP_BIND_1"/>
    <property type="match status" value="1"/>
</dbReference>
<comment type="catalytic activity">
    <reaction evidence="12 15">
        <text>Couples ATP hydrolysis with the unwinding of duplex DNA by translocating in the 3'-5' direction.</text>
        <dbReference type="EC" id="5.6.2.4"/>
    </reaction>
</comment>
<organism evidence="18 19">
    <name type="scientific">Thermoflavimicrobium dichotomicum</name>
    <dbReference type="NCBI Taxonomy" id="46223"/>
    <lineage>
        <taxon>Bacteria</taxon>
        <taxon>Bacillati</taxon>
        <taxon>Bacillota</taxon>
        <taxon>Bacilli</taxon>
        <taxon>Bacillales</taxon>
        <taxon>Thermoactinomycetaceae</taxon>
        <taxon>Thermoflavimicrobium</taxon>
    </lineage>
</organism>
<dbReference type="Pfam" id="PF00271">
    <property type="entry name" value="Helicase_C"/>
    <property type="match status" value="1"/>
</dbReference>
<dbReference type="EC" id="5.6.2.4" evidence="13 15"/>
<reference evidence="18 19" key="1">
    <citation type="submission" date="2016-10" db="EMBL/GenBank/DDBJ databases">
        <authorList>
            <person name="de Groot N.N."/>
        </authorList>
    </citation>
    <scope>NUCLEOTIDE SEQUENCE [LARGE SCALE GENOMIC DNA]</scope>
    <source>
        <strain evidence="18 19">DSM 44778</strain>
    </source>
</reference>
<evidence type="ECO:0000256" key="10">
    <source>
        <dbReference type="ARBA" id="ARBA00023204"/>
    </source>
</evidence>
<keyword evidence="5 15" id="KW-0378">Hydrolase</keyword>
<dbReference type="NCBIfam" id="TIGR00643">
    <property type="entry name" value="recG"/>
    <property type="match status" value="1"/>
</dbReference>
<dbReference type="InterPro" id="IPR012340">
    <property type="entry name" value="NA-bd_OB-fold"/>
</dbReference>
<dbReference type="InterPro" id="IPR033454">
    <property type="entry name" value="RecG_wedge"/>
</dbReference>
<dbReference type="Gene3D" id="3.40.50.300">
    <property type="entry name" value="P-loop containing nucleotide triphosphate hydrolases"/>
    <property type="match status" value="2"/>
</dbReference>
<dbReference type="NCBIfam" id="NF008168">
    <property type="entry name" value="PRK10917.2-2"/>
    <property type="match status" value="1"/>
</dbReference>
<evidence type="ECO:0000259" key="16">
    <source>
        <dbReference type="PROSITE" id="PS51192"/>
    </source>
</evidence>
<evidence type="ECO:0000256" key="6">
    <source>
        <dbReference type="ARBA" id="ARBA00022806"/>
    </source>
</evidence>
<evidence type="ECO:0000256" key="7">
    <source>
        <dbReference type="ARBA" id="ARBA00022840"/>
    </source>
</evidence>
<evidence type="ECO:0000256" key="5">
    <source>
        <dbReference type="ARBA" id="ARBA00022801"/>
    </source>
</evidence>
<dbReference type="InterPro" id="IPR045562">
    <property type="entry name" value="RecG_dom3_C"/>
</dbReference>
<dbReference type="InterPro" id="IPR047112">
    <property type="entry name" value="RecG/Mfd"/>
</dbReference>
<dbReference type="GO" id="GO:0003677">
    <property type="term" value="F:DNA binding"/>
    <property type="evidence" value="ECO:0007669"/>
    <property type="project" value="UniProtKB-KW"/>
</dbReference>
<evidence type="ECO:0000256" key="9">
    <source>
        <dbReference type="ARBA" id="ARBA00023172"/>
    </source>
</evidence>
<keyword evidence="19" id="KW-1185">Reference proteome</keyword>
<dbReference type="Proteomes" id="UP000199545">
    <property type="component" value="Unassembled WGS sequence"/>
</dbReference>
<dbReference type="GO" id="GO:0006281">
    <property type="term" value="P:DNA repair"/>
    <property type="evidence" value="ECO:0007669"/>
    <property type="project" value="UniProtKB-UniRule"/>
</dbReference>
<evidence type="ECO:0000256" key="15">
    <source>
        <dbReference type="RuleBase" id="RU363016"/>
    </source>
</evidence>
<evidence type="ECO:0000256" key="13">
    <source>
        <dbReference type="ARBA" id="ARBA00034808"/>
    </source>
</evidence>
<dbReference type="InterPro" id="IPR014001">
    <property type="entry name" value="Helicase_ATP-bd"/>
</dbReference>
<evidence type="ECO:0000256" key="11">
    <source>
        <dbReference type="ARBA" id="ARBA00023235"/>
    </source>
</evidence>
<dbReference type="SUPFAM" id="SSF50249">
    <property type="entry name" value="Nucleic acid-binding proteins"/>
    <property type="match status" value="1"/>
</dbReference>
<sequence>MMPKEMRLEEISIDVLPGVGEQRKKELEGLGIHSIADLLSYYPYRYEDYRLTDLAEAQHEERVTVQGRVFTQPSMRWFGKNKSRMHIKLDVDGVFISVIWFNQAYLKKMIQPGKTILVSGKWDRHRLQITADRTVISEEEQKKLVGRLEPVYSVTNGIKMSWLRKLVYQAFVDYGKHIPENLPEELLQRYKLLPRAKAMYYLHFPKGQRESYQARRRIAYEELFLYECKLMWLKRMHRTETEGIVHTFDQQKVDQFIAGLAFPLTGAQQRVVSEILQDMKQPVQMNRLVQGDVGSGKTVVAAIALYANYLSGYQGALMVPTEILADQHTESLRKLLSPYDVRVICLTGKMTAKERREALAEIEMGLADIVVGTHALIQEPVVFRRLGLVITDEQHRFGVKQRAALREKGISPDVLFMTATPIPRTLAITVFGEMDVSTIDEMPAGRQPVDTYWVKKEVWPRIIKFIEKECQKGRQAYVICPLIEESEKLDLQNAQEVYEQLTVELAPIRVGLLHGRMNSVEKEEVMNAFSANEVQVLISTTVVEVGVNVPNATVMVIYDADRFGLAQLHQLRGRVGRGGGAATCILVADPKSESGVERMRIMTETTDGFEISKRDLELRGPGDFLGVKQSGLPDFKVADLNEDGRILEVARQDAARIVLQKDFPQNEDYRVLYEWLQKEKLESLNFD</sequence>
<dbReference type="PANTHER" id="PTHR47964">
    <property type="entry name" value="ATP-DEPENDENT DNA HELICASE HOMOLOG RECG, CHLOROPLASTIC"/>
    <property type="match status" value="1"/>
</dbReference>
<evidence type="ECO:0000313" key="18">
    <source>
        <dbReference type="EMBL" id="SFJ61492.1"/>
    </source>
</evidence>
<dbReference type="CDD" id="cd17992">
    <property type="entry name" value="DEXHc_RecG"/>
    <property type="match status" value="1"/>
</dbReference>
<evidence type="ECO:0000256" key="8">
    <source>
        <dbReference type="ARBA" id="ARBA00023125"/>
    </source>
</evidence>
<evidence type="ECO:0000256" key="1">
    <source>
        <dbReference type="ARBA" id="ARBA00007504"/>
    </source>
</evidence>
<dbReference type="GO" id="GO:0005524">
    <property type="term" value="F:ATP binding"/>
    <property type="evidence" value="ECO:0007669"/>
    <property type="project" value="UniProtKB-KW"/>
</dbReference>
<dbReference type="InterPro" id="IPR011545">
    <property type="entry name" value="DEAD/DEAH_box_helicase_dom"/>
</dbReference>
<dbReference type="AlphaFoldDB" id="A0A1I3STC5"/>
<evidence type="ECO:0000256" key="3">
    <source>
        <dbReference type="ARBA" id="ARBA00022741"/>
    </source>
</evidence>
<gene>
    <name evidence="18" type="ORF">SAMN05421852_11425</name>
</gene>
<comment type="function">
    <text evidence="15">Plays a critical role in recombination and DNA repair. Helps process Holliday junction intermediates to mature products by catalyzing branch migration. Has replication fork regression activity, unwinds stalled or blocked replication forks to make a HJ that can be resolved. Has a DNA unwinding activity characteristic of a DNA helicase with 3'-5' polarity.</text>
</comment>
<keyword evidence="8" id="KW-0238">DNA-binding</keyword>
<dbReference type="Pfam" id="PF17191">
    <property type="entry name" value="RecG_wedge"/>
    <property type="match status" value="1"/>
</dbReference>
<keyword evidence="7 15" id="KW-0067">ATP-binding</keyword>
<dbReference type="SUPFAM" id="SSF52540">
    <property type="entry name" value="P-loop containing nucleoside triphosphate hydrolases"/>
    <property type="match status" value="1"/>
</dbReference>
<proteinExistence type="inferred from homology"/>
<dbReference type="Gene3D" id="2.40.50.140">
    <property type="entry name" value="Nucleic acid-binding proteins"/>
    <property type="match status" value="1"/>
</dbReference>
<dbReference type="STRING" id="46223.SAMN05421852_11425"/>
<dbReference type="Pfam" id="PF19833">
    <property type="entry name" value="RecG_dom3_C"/>
    <property type="match status" value="1"/>
</dbReference>
<dbReference type="GO" id="GO:0043138">
    <property type="term" value="F:3'-5' DNA helicase activity"/>
    <property type="evidence" value="ECO:0007669"/>
    <property type="project" value="UniProtKB-EC"/>
</dbReference>
<dbReference type="Pfam" id="PF00270">
    <property type="entry name" value="DEAD"/>
    <property type="match status" value="1"/>
</dbReference>
<evidence type="ECO:0000256" key="4">
    <source>
        <dbReference type="ARBA" id="ARBA00022763"/>
    </source>
</evidence>
<evidence type="ECO:0000259" key="17">
    <source>
        <dbReference type="PROSITE" id="PS51194"/>
    </source>
</evidence>
<comment type="catalytic activity">
    <reaction evidence="14 15">
        <text>ATP + H2O = ADP + phosphate + H(+)</text>
        <dbReference type="Rhea" id="RHEA:13065"/>
        <dbReference type="ChEBI" id="CHEBI:15377"/>
        <dbReference type="ChEBI" id="CHEBI:15378"/>
        <dbReference type="ChEBI" id="CHEBI:30616"/>
        <dbReference type="ChEBI" id="CHEBI:43474"/>
        <dbReference type="ChEBI" id="CHEBI:456216"/>
        <dbReference type="EC" id="5.6.2.4"/>
    </reaction>
</comment>
<comment type="similarity">
    <text evidence="1 15">Belongs to the helicase family. RecG subfamily.</text>
</comment>
<evidence type="ECO:0000256" key="2">
    <source>
        <dbReference type="ARBA" id="ARBA00017846"/>
    </source>
</evidence>
<dbReference type="NCBIfam" id="NF008165">
    <property type="entry name" value="PRK10917.1-3"/>
    <property type="match status" value="1"/>
</dbReference>
<protein>
    <recommendedName>
        <fullName evidence="2 15">ATP-dependent DNA helicase RecG</fullName>
        <ecNumber evidence="13 15">5.6.2.4</ecNumber>
    </recommendedName>
</protein>
<dbReference type="InterPro" id="IPR027417">
    <property type="entry name" value="P-loop_NTPase"/>
</dbReference>